<dbReference type="AlphaFoldDB" id="A0A1J1J8E4"/>
<sequence>MVSTCFHAQQNLQLQLVVTVGKCFREIYNQKILTKLQGKLNTKFCYVQDLSFQDSDICLHHSTQDLQTSFFLALN</sequence>
<evidence type="ECO:0000313" key="2">
    <source>
        <dbReference type="Proteomes" id="UP000183832"/>
    </source>
</evidence>
<keyword evidence="2" id="KW-1185">Reference proteome</keyword>
<protein>
    <submittedName>
        <fullName evidence="1">CLUMA_CG020689, isoform A</fullName>
    </submittedName>
</protein>
<accession>A0A1J1J8E4</accession>
<evidence type="ECO:0000313" key="1">
    <source>
        <dbReference type="EMBL" id="CRL07734.1"/>
    </source>
</evidence>
<dbReference type="OrthoDB" id="438440at2759"/>
<gene>
    <name evidence="1" type="ORF">CLUMA_CG020689</name>
</gene>
<reference evidence="1 2" key="1">
    <citation type="submission" date="2015-04" db="EMBL/GenBank/DDBJ databases">
        <authorList>
            <person name="Syromyatnikov M.Y."/>
            <person name="Popov V.N."/>
        </authorList>
    </citation>
    <scope>NUCLEOTIDE SEQUENCE [LARGE SCALE GENOMIC DNA]</scope>
</reference>
<dbReference type="EMBL" id="CVRI01000073">
    <property type="protein sequence ID" value="CRL07734.1"/>
    <property type="molecule type" value="Genomic_DNA"/>
</dbReference>
<dbReference type="Proteomes" id="UP000183832">
    <property type="component" value="Unassembled WGS sequence"/>
</dbReference>
<proteinExistence type="predicted"/>
<organism evidence="1 2">
    <name type="scientific">Clunio marinus</name>
    <dbReference type="NCBI Taxonomy" id="568069"/>
    <lineage>
        <taxon>Eukaryota</taxon>
        <taxon>Metazoa</taxon>
        <taxon>Ecdysozoa</taxon>
        <taxon>Arthropoda</taxon>
        <taxon>Hexapoda</taxon>
        <taxon>Insecta</taxon>
        <taxon>Pterygota</taxon>
        <taxon>Neoptera</taxon>
        <taxon>Endopterygota</taxon>
        <taxon>Diptera</taxon>
        <taxon>Nematocera</taxon>
        <taxon>Chironomoidea</taxon>
        <taxon>Chironomidae</taxon>
        <taxon>Clunio</taxon>
    </lineage>
</organism>
<name>A0A1J1J8E4_9DIPT</name>